<evidence type="ECO:0000256" key="1">
    <source>
        <dbReference type="SAM" id="MobiDB-lite"/>
    </source>
</evidence>
<gene>
    <name evidence="2" type="ORF">SOCE26_018400</name>
</gene>
<evidence type="ECO:0000313" key="3">
    <source>
        <dbReference type="Proteomes" id="UP000238348"/>
    </source>
</evidence>
<feature type="region of interest" description="Disordered" evidence="1">
    <location>
        <begin position="211"/>
        <end position="270"/>
    </location>
</feature>
<name>A0A2L0EMC5_SORCE</name>
<dbReference type="AlphaFoldDB" id="A0A2L0EMC5"/>
<feature type="region of interest" description="Disordered" evidence="1">
    <location>
        <begin position="64"/>
        <end position="118"/>
    </location>
</feature>
<reference evidence="2 3" key="1">
    <citation type="submission" date="2015-09" db="EMBL/GenBank/DDBJ databases">
        <title>Sorangium comparison.</title>
        <authorList>
            <person name="Zaburannyi N."/>
            <person name="Bunk B."/>
            <person name="Overmann J."/>
            <person name="Mueller R."/>
        </authorList>
    </citation>
    <scope>NUCLEOTIDE SEQUENCE [LARGE SCALE GENOMIC DNA]</scope>
    <source>
        <strain evidence="2 3">So ce26</strain>
    </source>
</reference>
<sequence>MELPAASRQPGLGRGHGGAGQGRDLLERVAHRVEQERGGAVAIHGREVPAQGLEVALGAELPLGIGAPRGRLGRDLGPRAPVDDLALPPAGAQRAQPDVAGDDGGPPGQAALAREATPGERAHDLLERALHEVGVVLLPAPQDPVQGPIDHRKKVLVQAQADPSLAPVEGEQELLVVDRRRRRRRRGGLGVRSGDEPEPAARWSWRHGSHVRPVAGRPESRLSDDAFSGGGLTGEVSKGTPGGGPVTRRLAARTPGSSSTPAGERSLQGPRAYAGVVSAYHEVLGEGLERLTDEQWKAEVQGDPPVVPWLAPLLSE</sequence>
<proteinExistence type="predicted"/>
<evidence type="ECO:0000313" key="2">
    <source>
        <dbReference type="EMBL" id="AUX40439.1"/>
    </source>
</evidence>
<dbReference type="Proteomes" id="UP000238348">
    <property type="component" value="Chromosome"/>
</dbReference>
<dbReference type="EMBL" id="CP012673">
    <property type="protein sequence ID" value="AUX40439.1"/>
    <property type="molecule type" value="Genomic_DNA"/>
</dbReference>
<accession>A0A2L0EMC5</accession>
<feature type="compositionally biased region" description="Gly residues" evidence="1">
    <location>
        <begin position="12"/>
        <end position="21"/>
    </location>
</feature>
<feature type="region of interest" description="Disordered" evidence="1">
    <location>
        <begin position="1"/>
        <end position="31"/>
    </location>
</feature>
<organism evidence="2 3">
    <name type="scientific">Sorangium cellulosum</name>
    <name type="common">Polyangium cellulosum</name>
    <dbReference type="NCBI Taxonomy" id="56"/>
    <lineage>
        <taxon>Bacteria</taxon>
        <taxon>Pseudomonadati</taxon>
        <taxon>Myxococcota</taxon>
        <taxon>Polyangia</taxon>
        <taxon>Polyangiales</taxon>
        <taxon>Polyangiaceae</taxon>
        <taxon>Sorangium</taxon>
    </lineage>
</organism>
<protein>
    <submittedName>
        <fullName evidence="2">Uncharacterized protein</fullName>
    </submittedName>
</protein>